<feature type="transmembrane region" description="Helical" evidence="6">
    <location>
        <begin position="100"/>
        <end position="123"/>
    </location>
</feature>
<keyword evidence="9" id="KW-1185">Reference proteome</keyword>
<accession>A0A4R2T671</accession>
<evidence type="ECO:0000256" key="4">
    <source>
        <dbReference type="ARBA" id="ARBA00022989"/>
    </source>
</evidence>
<evidence type="ECO:0000256" key="6">
    <source>
        <dbReference type="SAM" id="Phobius"/>
    </source>
</evidence>
<feature type="transmembrane region" description="Helical" evidence="6">
    <location>
        <begin position="310"/>
        <end position="331"/>
    </location>
</feature>
<dbReference type="CDD" id="cd17353">
    <property type="entry name" value="MFS_OFA_like"/>
    <property type="match status" value="1"/>
</dbReference>
<comment type="subcellular location">
    <subcellularLocation>
        <location evidence="1">Cell membrane</location>
        <topology evidence="1">Multi-pass membrane protein</topology>
    </subcellularLocation>
</comment>
<dbReference type="GO" id="GO:0005886">
    <property type="term" value="C:plasma membrane"/>
    <property type="evidence" value="ECO:0007669"/>
    <property type="project" value="UniProtKB-SubCell"/>
</dbReference>
<dbReference type="InterPro" id="IPR036259">
    <property type="entry name" value="MFS_trans_sf"/>
</dbReference>
<keyword evidence="2" id="KW-0813">Transport</keyword>
<dbReference type="GO" id="GO:0022857">
    <property type="term" value="F:transmembrane transporter activity"/>
    <property type="evidence" value="ECO:0007669"/>
    <property type="project" value="InterPro"/>
</dbReference>
<reference evidence="8 9" key="1">
    <citation type="submission" date="2019-03" db="EMBL/GenBank/DDBJ databases">
        <title>Genomic Encyclopedia of Type Strains, Phase IV (KMG-IV): sequencing the most valuable type-strain genomes for metagenomic binning, comparative biology and taxonomic classification.</title>
        <authorList>
            <person name="Goeker M."/>
        </authorList>
    </citation>
    <scope>NUCLEOTIDE SEQUENCE [LARGE SCALE GENOMIC DNA]</scope>
    <source>
        <strain evidence="8 9">DSM 100013</strain>
    </source>
</reference>
<feature type="transmembrane region" description="Helical" evidence="6">
    <location>
        <begin position="286"/>
        <end position="304"/>
    </location>
</feature>
<dbReference type="RefSeq" id="WP_132849457.1">
    <property type="nucleotide sequence ID" value="NZ_CP058648.1"/>
</dbReference>
<evidence type="ECO:0000256" key="5">
    <source>
        <dbReference type="ARBA" id="ARBA00023136"/>
    </source>
</evidence>
<comment type="caution">
    <text evidence="8">The sequence shown here is derived from an EMBL/GenBank/DDBJ whole genome shotgun (WGS) entry which is preliminary data.</text>
</comment>
<organism evidence="8 9">
    <name type="scientific">Serpentinicella alkaliphila</name>
    <dbReference type="NCBI Taxonomy" id="1734049"/>
    <lineage>
        <taxon>Bacteria</taxon>
        <taxon>Bacillati</taxon>
        <taxon>Bacillota</taxon>
        <taxon>Clostridia</taxon>
        <taxon>Peptostreptococcales</taxon>
        <taxon>Natronincolaceae</taxon>
        <taxon>Serpentinicella</taxon>
    </lineage>
</organism>
<dbReference type="SUPFAM" id="SSF103473">
    <property type="entry name" value="MFS general substrate transporter"/>
    <property type="match status" value="1"/>
</dbReference>
<feature type="transmembrane region" description="Helical" evidence="6">
    <location>
        <begin position="167"/>
        <end position="186"/>
    </location>
</feature>
<feature type="transmembrane region" description="Helical" evidence="6">
    <location>
        <begin position="255"/>
        <end position="274"/>
    </location>
</feature>
<protein>
    <submittedName>
        <fullName evidence="8">Nitrate/nitrite transporter NarK</fullName>
    </submittedName>
</protein>
<evidence type="ECO:0000256" key="1">
    <source>
        <dbReference type="ARBA" id="ARBA00004651"/>
    </source>
</evidence>
<dbReference type="Proteomes" id="UP000295504">
    <property type="component" value="Unassembled WGS sequence"/>
</dbReference>
<dbReference type="InterPro" id="IPR011701">
    <property type="entry name" value="MFS"/>
</dbReference>
<dbReference type="OrthoDB" id="9793415at2"/>
<dbReference type="InterPro" id="IPR050327">
    <property type="entry name" value="Proton-linked_MCT"/>
</dbReference>
<dbReference type="PANTHER" id="PTHR11360:SF304">
    <property type="entry name" value="MFS DOMAIN-CONTAINING PROTEIN"/>
    <property type="match status" value="1"/>
</dbReference>
<dbReference type="Pfam" id="PF07690">
    <property type="entry name" value="MFS_1"/>
    <property type="match status" value="1"/>
</dbReference>
<feature type="transmembrane region" description="Helical" evidence="6">
    <location>
        <begin position="343"/>
        <end position="367"/>
    </location>
</feature>
<evidence type="ECO:0000259" key="7">
    <source>
        <dbReference type="PROSITE" id="PS50850"/>
    </source>
</evidence>
<feature type="transmembrane region" description="Helical" evidence="6">
    <location>
        <begin position="373"/>
        <end position="392"/>
    </location>
</feature>
<dbReference type="InterPro" id="IPR020846">
    <property type="entry name" value="MFS_dom"/>
</dbReference>
<proteinExistence type="predicted"/>
<dbReference type="PROSITE" id="PS50850">
    <property type="entry name" value="MFS"/>
    <property type="match status" value="1"/>
</dbReference>
<gene>
    <name evidence="8" type="ORF">EDD79_104511</name>
</gene>
<feature type="transmembrane region" description="Helical" evidence="6">
    <location>
        <begin position="49"/>
        <end position="68"/>
    </location>
</feature>
<evidence type="ECO:0000313" key="8">
    <source>
        <dbReference type="EMBL" id="TCP97605.1"/>
    </source>
</evidence>
<keyword evidence="5 6" id="KW-0472">Membrane</keyword>
<evidence type="ECO:0000256" key="3">
    <source>
        <dbReference type="ARBA" id="ARBA00022692"/>
    </source>
</evidence>
<feature type="domain" description="Major facilitator superfamily (MFS) profile" evidence="7">
    <location>
        <begin position="11"/>
        <end position="399"/>
    </location>
</feature>
<dbReference type="AlphaFoldDB" id="A0A4R2T671"/>
<feature type="transmembrane region" description="Helical" evidence="6">
    <location>
        <begin position="75"/>
        <end position="94"/>
    </location>
</feature>
<keyword evidence="4 6" id="KW-1133">Transmembrane helix</keyword>
<evidence type="ECO:0000256" key="2">
    <source>
        <dbReference type="ARBA" id="ARBA00022448"/>
    </source>
</evidence>
<dbReference type="EMBL" id="SLYC01000045">
    <property type="protein sequence ID" value="TCP97605.1"/>
    <property type="molecule type" value="Genomic_DNA"/>
</dbReference>
<keyword evidence="3 6" id="KW-0812">Transmembrane</keyword>
<evidence type="ECO:0000313" key="9">
    <source>
        <dbReference type="Proteomes" id="UP000295504"/>
    </source>
</evidence>
<feature type="transmembrane region" description="Helical" evidence="6">
    <location>
        <begin position="135"/>
        <end position="155"/>
    </location>
</feature>
<dbReference type="PANTHER" id="PTHR11360">
    <property type="entry name" value="MONOCARBOXYLATE TRANSPORTER"/>
    <property type="match status" value="1"/>
</dbReference>
<sequence>MHSVSERKGLQVLFAATGINLVSGLLYIWSVISKSLVRELNWTSKEASLPYTIATVSMVIAMVLLGKVQDVKGPRFTATIGSLLLGTGFILSGFTRSPLIMVVTFGIMTGSGMGILNLSTISAPSKWFSASKKGMITGTVVAGVGLSSVLYSPLSNYLIITIGSSKTFIYIGTFALIIACSLSQLLRTPPKGYTIKGNSNNNLAISNSIDFTWKEMLSTVSFYKLWVMLAFSASAGLMIIGHATNIAIVQINWEGGFILVILLAIFNTLGRFLGGSISDKIGRINLMRTIFIAQAINMLIFSKYSSITTLAIGVAIAGLCYGATFSVFPATCSDLYGTKSFGINYGLLFTGWGFGGIIGPMTGAYIFDLTKSYSSSYLIAFILLTISLLITFKLKTSPIPLKTTVLQGDH</sequence>
<dbReference type="Gene3D" id="1.20.1250.20">
    <property type="entry name" value="MFS general substrate transporter like domains"/>
    <property type="match status" value="2"/>
</dbReference>
<name>A0A4R2T671_9FIRM</name>
<feature type="transmembrane region" description="Helical" evidence="6">
    <location>
        <begin position="12"/>
        <end position="29"/>
    </location>
</feature>
<feature type="transmembrane region" description="Helical" evidence="6">
    <location>
        <begin position="225"/>
        <end position="249"/>
    </location>
</feature>